<dbReference type="EMBL" id="UINC01005536">
    <property type="protein sequence ID" value="SVA21946.1"/>
    <property type="molecule type" value="Genomic_DNA"/>
</dbReference>
<keyword evidence="1" id="KW-0175">Coiled coil</keyword>
<sequence>MNSNQLITVIDNQADLIEKLKEENVLLRTNSKKFRESHRILKEHDYYVICSIDPLKVLSVKNVPSDGLLGYSKNEFVKNSFNWDDTKMFRKRDVKKIDEEHQERISYALDLGLEHFDIRLNIPFICKDKTYSWAYYVSFYDMMTNKVKMYVRFLPPINDSIIN</sequence>
<accession>A0A381U122</accession>
<evidence type="ECO:0000313" key="2">
    <source>
        <dbReference type="EMBL" id="SVA21946.1"/>
    </source>
</evidence>
<evidence type="ECO:0008006" key="3">
    <source>
        <dbReference type="Google" id="ProtNLM"/>
    </source>
</evidence>
<proteinExistence type="predicted"/>
<dbReference type="AlphaFoldDB" id="A0A381U122"/>
<organism evidence="2">
    <name type="scientific">marine metagenome</name>
    <dbReference type="NCBI Taxonomy" id="408172"/>
    <lineage>
        <taxon>unclassified sequences</taxon>
        <taxon>metagenomes</taxon>
        <taxon>ecological metagenomes</taxon>
    </lineage>
</organism>
<gene>
    <name evidence="2" type="ORF">METZ01_LOCUS74800</name>
</gene>
<evidence type="ECO:0000256" key="1">
    <source>
        <dbReference type="SAM" id="Coils"/>
    </source>
</evidence>
<protein>
    <recommendedName>
        <fullName evidence="3">PAS fold-4 domain-containing protein</fullName>
    </recommendedName>
</protein>
<reference evidence="2" key="1">
    <citation type="submission" date="2018-05" db="EMBL/GenBank/DDBJ databases">
        <authorList>
            <person name="Lanie J.A."/>
            <person name="Ng W.-L."/>
            <person name="Kazmierczak K.M."/>
            <person name="Andrzejewski T.M."/>
            <person name="Davidsen T.M."/>
            <person name="Wayne K.J."/>
            <person name="Tettelin H."/>
            <person name="Glass J.I."/>
            <person name="Rusch D."/>
            <person name="Podicherti R."/>
            <person name="Tsui H.-C.T."/>
            <person name="Winkler M.E."/>
        </authorList>
    </citation>
    <scope>NUCLEOTIDE SEQUENCE</scope>
</reference>
<name>A0A381U122_9ZZZZ</name>
<feature type="coiled-coil region" evidence="1">
    <location>
        <begin position="10"/>
        <end position="37"/>
    </location>
</feature>